<proteinExistence type="predicted"/>
<dbReference type="Proteomes" id="UP000078543">
    <property type="component" value="Unassembled WGS sequence"/>
</dbReference>
<accession>A0A178MPP1</accession>
<name>A0A178MPP1_9PROT</name>
<evidence type="ECO:0000313" key="2">
    <source>
        <dbReference type="Proteomes" id="UP000078543"/>
    </source>
</evidence>
<dbReference type="AlphaFoldDB" id="A0A178MPP1"/>
<evidence type="ECO:0008006" key="3">
    <source>
        <dbReference type="Google" id="ProtNLM"/>
    </source>
</evidence>
<dbReference type="Pfam" id="PF07309">
    <property type="entry name" value="FlaF"/>
    <property type="match status" value="1"/>
</dbReference>
<reference evidence="1 2" key="1">
    <citation type="submission" date="2016-04" db="EMBL/GenBank/DDBJ databases">
        <title>Draft genome sequence of freshwater magnetotactic bacteria Magnetospirillum marisnigri SP-1 and Magnetospirillum moscoviense BB-1.</title>
        <authorList>
            <person name="Koziaeva V."/>
            <person name="Dziuba M.V."/>
            <person name="Ivanov T.M."/>
            <person name="Kuznetsov B."/>
            <person name="Grouzdev D.S."/>
        </authorList>
    </citation>
    <scope>NUCLEOTIDE SEQUENCE [LARGE SCALE GENOMIC DNA]</scope>
    <source>
        <strain evidence="1 2">BB-1</strain>
    </source>
</reference>
<sequence length="113" mass="12177">MSNETNLSVAEEQAFQLSQAAIGLDQAKAARSDLGHLAAALERNLEVWVALKTIVSTSDCLLPDAVKENLRRLAEFVADRTMQGVDNIADTTIDALININLQISEGLLEGAKK</sequence>
<organism evidence="1 2">
    <name type="scientific">Magnetospirillum moscoviense</name>
    <dbReference type="NCBI Taxonomy" id="1437059"/>
    <lineage>
        <taxon>Bacteria</taxon>
        <taxon>Pseudomonadati</taxon>
        <taxon>Pseudomonadota</taxon>
        <taxon>Alphaproteobacteria</taxon>
        <taxon>Rhodospirillales</taxon>
        <taxon>Rhodospirillaceae</taxon>
        <taxon>Magnetospirillum</taxon>
    </lineage>
</organism>
<dbReference type="EMBL" id="LWQU01000135">
    <property type="protein sequence ID" value="OAN50782.1"/>
    <property type="molecule type" value="Genomic_DNA"/>
</dbReference>
<keyword evidence="2" id="KW-1185">Reference proteome</keyword>
<dbReference type="OrthoDB" id="7358954at2"/>
<gene>
    <name evidence="1" type="ORF">A6A05_11720</name>
</gene>
<dbReference type="RefSeq" id="WP_068499961.1">
    <property type="nucleotide sequence ID" value="NZ_LWQU01000135.1"/>
</dbReference>
<dbReference type="InterPro" id="IPR010845">
    <property type="entry name" value="FlaF"/>
</dbReference>
<dbReference type="STRING" id="1437059.A6A05_11720"/>
<evidence type="ECO:0000313" key="1">
    <source>
        <dbReference type="EMBL" id="OAN50782.1"/>
    </source>
</evidence>
<protein>
    <recommendedName>
        <fullName evidence="3">Flagellar protein FlaF</fullName>
    </recommendedName>
</protein>
<dbReference type="GO" id="GO:0044781">
    <property type="term" value="P:bacterial-type flagellum organization"/>
    <property type="evidence" value="ECO:0007669"/>
    <property type="project" value="InterPro"/>
</dbReference>
<comment type="caution">
    <text evidence="1">The sequence shown here is derived from an EMBL/GenBank/DDBJ whole genome shotgun (WGS) entry which is preliminary data.</text>
</comment>